<dbReference type="PANTHER" id="PTHR12835">
    <property type="entry name" value="BIOTIN PROTEIN LIGASE"/>
    <property type="match status" value="1"/>
</dbReference>
<keyword evidence="1 3" id="KW-0436">Ligase</keyword>
<feature type="domain" description="BPL/LPL catalytic" evidence="2">
    <location>
        <begin position="26"/>
        <end position="206"/>
    </location>
</feature>
<dbReference type="RefSeq" id="WP_163456799.1">
    <property type="nucleotide sequence ID" value="NZ_JAAGOH010000006.1"/>
</dbReference>
<evidence type="ECO:0000259" key="2">
    <source>
        <dbReference type="PROSITE" id="PS51733"/>
    </source>
</evidence>
<evidence type="ECO:0000313" key="4">
    <source>
        <dbReference type="Proteomes" id="UP000484255"/>
    </source>
</evidence>
<keyword evidence="4" id="KW-1185">Reference proteome</keyword>
<dbReference type="EMBL" id="JAAGOH010000006">
    <property type="protein sequence ID" value="NDY90940.1"/>
    <property type="molecule type" value="Genomic_DNA"/>
</dbReference>
<dbReference type="GO" id="GO:0004077">
    <property type="term" value="F:biotin--[biotin carboxyl-carrier protein] ligase activity"/>
    <property type="evidence" value="ECO:0007669"/>
    <property type="project" value="UniProtKB-EC"/>
</dbReference>
<sequence length="279" mass="29498">MSGPADPWAGWPGAALARGLAETWPGLQLEVVQTSPSTNQALASQAQAAWRDGQTEVPPCLLVARRQTAGRGRLGRQWVSGLDDSLTFSLRWQPRRADWSGLSLAVGLAVAEALDPEGGQLGLKWPNDLWRVDGPGQGRKLGGILIEGLGTGARRTAVLGIGLNLRPPQVDWPVASVSEWRADLASPPDVLDALLPGLVRTLQAFDAGGWSAMSSRYAARDLLRGHPVITTHPDCPQGIADGIGDDGCLWVRDGARRVAIVGGEVSVRPVPGRSEGARC</sequence>
<dbReference type="SUPFAM" id="SSF55681">
    <property type="entry name" value="Class II aaRS and biotin synthetases"/>
    <property type="match status" value="1"/>
</dbReference>
<evidence type="ECO:0000313" key="3">
    <source>
        <dbReference type="EMBL" id="NDY90940.1"/>
    </source>
</evidence>
<organism evidence="3 4">
    <name type="scientific">Ideonella livida</name>
    <dbReference type="NCBI Taxonomy" id="2707176"/>
    <lineage>
        <taxon>Bacteria</taxon>
        <taxon>Pseudomonadati</taxon>
        <taxon>Pseudomonadota</taxon>
        <taxon>Betaproteobacteria</taxon>
        <taxon>Burkholderiales</taxon>
        <taxon>Sphaerotilaceae</taxon>
        <taxon>Ideonella</taxon>
    </lineage>
</organism>
<dbReference type="PROSITE" id="PS51733">
    <property type="entry name" value="BPL_LPL_CATALYTIC"/>
    <property type="match status" value="1"/>
</dbReference>
<reference evidence="3 4" key="1">
    <citation type="submission" date="2020-02" db="EMBL/GenBank/DDBJ databases">
        <title>Ideonella bacterium strain TBM-1.</title>
        <authorList>
            <person name="Chen W.-M."/>
        </authorList>
    </citation>
    <scope>NUCLEOTIDE SEQUENCE [LARGE SCALE GENOMIC DNA]</scope>
    <source>
        <strain evidence="3 4">TBM-1</strain>
    </source>
</reference>
<dbReference type="InterPro" id="IPR045864">
    <property type="entry name" value="aa-tRNA-synth_II/BPL/LPL"/>
</dbReference>
<dbReference type="AlphaFoldDB" id="A0A7C9TI33"/>
<dbReference type="NCBIfam" id="TIGR00121">
    <property type="entry name" value="birA_ligase"/>
    <property type="match status" value="1"/>
</dbReference>
<proteinExistence type="predicted"/>
<protein>
    <submittedName>
        <fullName evidence="3">Biotin--[acetyl-CoA-carboxylase] ligase</fullName>
        <ecNumber evidence="3">6.3.4.15</ecNumber>
    </submittedName>
</protein>
<name>A0A7C9TI33_9BURK</name>
<dbReference type="Gene3D" id="3.30.930.10">
    <property type="entry name" value="Bira Bifunctional Protein, Domain 2"/>
    <property type="match status" value="1"/>
</dbReference>
<dbReference type="Pfam" id="PF03099">
    <property type="entry name" value="BPL_LplA_LipB"/>
    <property type="match status" value="1"/>
</dbReference>
<dbReference type="InterPro" id="IPR004143">
    <property type="entry name" value="BPL_LPL_catalytic"/>
</dbReference>
<comment type="caution">
    <text evidence="3">The sequence shown here is derived from an EMBL/GenBank/DDBJ whole genome shotgun (WGS) entry which is preliminary data.</text>
</comment>
<dbReference type="PANTHER" id="PTHR12835:SF5">
    <property type="entry name" value="BIOTIN--PROTEIN LIGASE"/>
    <property type="match status" value="1"/>
</dbReference>
<dbReference type="GO" id="GO:0005737">
    <property type="term" value="C:cytoplasm"/>
    <property type="evidence" value="ECO:0007669"/>
    <property type="project" value="TreeGrafter"/>
</dbReference>
<gene>
    <name evidence="3" type="ORF">G3A44_06995</name>
</gene>
<dbReference type="EC" id="6.3.4.15" evidence="3"/>
<dbReference type="CDD" id="cd16442">
    <property type="entry name" value="BPL"/>
    <property type="match status" value="1"/>
</dbReference>
<evidence type="ECO:0000256" key="1">
    <source>
        <dbReference type="ARBA" id="ARBA00022598"/>
    </source>
</evidence>
<accession>A0A7C9TI33</accession>
<dbReference type="Gene3D" id="2.30.30.100">
    <property type="match status" value="1"/>
</dbReference>
<dbReference type="InterPro" id="IPR004408">
    <property type="entry name" value="Biotin_CoA_COase_ligase"/>
</dbReference>
<dbReference type="Proteomes" id="UP000484255">
    <property type="component" value="Unassembled WGS sequence"/>
</dbReference>